<dbReference type="InterPro" id="IPR050490">
    <property type="entry name" value="Bact_solute-bd_prot1"/>
</dbReference>
<keyword evidence="7" id="KW-1185">Reference proteome</keyword>
<dbReference type="PANTHER" id="PTHR43649">
    <property type="entry name" value="ARABINOSE-BINDING PROTEIN-RELATED"/>
    <property type="match status" value="1"/>
</dbReference>
<accession>A0A2A7MFG7</accession>
<protein>
    <submittedName>
        <fullName evidence="6">ABC transporter substrate-binding protein</fullName>
    </submittedName>
</protein>
<evidence type="ECO:0000313" key="6">
    <source>
        <dbReference type="EMBL" id="PEG29838.1"/>
    </source>
</evidence>
<dbReference type="OrthoDB" id="42940at2"/>
<dbReference type="Proteomes" id="UP000220840">
    <property type="component" value="Unassembled WGS sequence"/>
</dbReference>
<evidence type="ECO:0000256" key="4">
    <source>
        <dbReference type="ARBA" id="ARBA00023139"/>
    </source>
</evidence>
<dbReference type="AlphaFoldDB" id="A0A2A7MFG7"/>
<name>A0A2A7MFG7_9CLOT</name>
<reference evidence="6 7" key="1">
    <citation type="submission" date="2017-10" db="EMBL/GenBank/DDBJ databases">
        <title>Effective Description of Clostridium neonatale sp. nov. linked to necrotizing enterocolitis in neonates and a clarification of species assignable to the genus Clostridium (Prazmowski 1880) emend. Lawson and Rainey 2016.</title>
        <authorList>
            <person name="Bernard K."/>
            <person name="Burdz T."/>
            <person name="Wiebe D."/>
            <person name="Balcewich B."/>
            <person name="Alfa M."/>
            <person name="Bernier A.-M."/>
        </authorList>
    </citation>
    <scope>NUCLEOTIDE SEQUENCE [LARGE SCALE GENOMIC DNA]</scope>
    <source>
        <strain evidence="6 7">LCDC99A005</strain>
    </source>
</reference>
<organism evidence="6 7">
    <name type="scientific">Clostridium neonatale</name>
    <dbReference type="NCBI Taxonomy" id="137838"/>
    <lineage>
        <taxon>Bacteria</taxon>
        <taxon>Bacillati</taxon>
        <taxon>Bacillota</taxon>
        <taxon>Clostridia</taxon>
        <taxon>Eubacteriales</taxon>
        <taxon>Clostridiaceae</taxon>
        <taxon>Clostridium</taxon>
    </lineage>
</organism>
<evidence type="ECO:0000256" key="2">
    <source>
        <dbReference type="ARBA" id="ARBA00022729"/>
    </source>
</evidence>
<keyword evidence="4" id="KW-0564">Palmitate</keyword>
<dbReference type="STRING" id="137838.GCA_001458595_01107"/>
<evidence type="ECO:0000256" key="3">
    <source>
        <dbReference type="ARBA" id="ARBA00023136"/>
    </source>
</evidence>
<dbReference type="Pfam" id="PF01547">
    <property type="entry name" value="SBP_bac_1"/>
    <property type="match status" value="1"/>
</dbReference>
<dbReference type="Gene3D" id="3.40.190.10">
    <property type="entry name" value="Periplasmic binding protein-like II"/>
    <property type="match status" value="2"/>
</dbReference>
<gene>
    <name evidence="6" type="ORF">CQ394_14385</name>
</gene>
<dbReference type="PANTHER" id="PTHR43649:SF33">
    <property type="entry name" value="POLYGALACTURONAN_RHAMNOGALACTURONAN-BINDING PROTEIN YTCQ"/>
    <property type="match status" value="1"/>
</dbReference>
<evidence type="ECO:0000256" key="5">
    <source>
        <dbReference type="ARBA" id="ARBA00023288"/>
    </source>
</evidence>
<evidence type="ECO:0000256" key="1">
    <source>
        <dbReference type="ARBA" id="ARBA00022475"/>
    </source>
</evidence>
<comment type="caution">
    <text evidence="6">The sequence shown here is derived from an EMBL/GenBank/DDBJ whole genome shotgun (WGS) entry which is preliminary data.</text>
</comment>
<keyword evidence="3" id="KW-0472">Membrane</keyword>
<dbReference type="EMBL" id="PDCJ01000002">
    <property type="protein sequence ID" value="PEG29838.1"/>
    <property type="molecule type" value="Genomic_DNA"/>
</dbReference>
<proteinExistence type="predicted"/>
<dbReference type="SUPFAM" id="SSF53850">
    <property type="entry name" value="Periplasmic binding protein-like II"/>
    <property type="match status" value="1"/>
</dbReference>
<evidence type="ECO:0000313" key="7">
    <source>
        <dbReference type="Proteomes" id="UP000220840"/>
    </source>
</evidence>
<keyword evidence="5" id="KW-0449">Lipoprotein</keyword>
<keyword evidence="1" id="KW-1003">Cell membrane</keyword>
<sequence>MKEVKLMKSLKNSNKIWCIIFVILFIPLVIALNKVQKHYTDKNEDELQGDISFVSNRTDKSDELNKLIEEFEKIHPNVTVKLELIGDAEEILERKASLGDMADVTLVPSVIQRKEFYKYFLPIDDLGITKEKVYDYSSGVGTDGKLYTLTTSESWHGVIYNKDIFKELGITRLPTNQAEFLDVCNKIKSNGIVPVALNYKQSWIMRMWSDIIPYLYNINFEKGVLLNNEDILGNDSAIYKALNLARNIYSNGYCEEDPLNYEWRQCKEDILDGKIAMIIWNSDFIYQLEDLGMGRDSIGMFPLPDTNVINMTGDYKIAINKNTKYPEAAKEFLKYLFEEDRYVKAVNIMSNSKESERTKEVLNNLNEFNLPVKFQSDKLLNETDEDRKIYNKYYTLKNSVGLNYCFIQSYITSENPEKLREDMNSEWREQRDN</sequence>
<dbReference type="InterPro" id="IPR006059">
    <property type="entry name" value="SBP"/>
</dbReference>
<keyword evidence="2" id="KW-0732">Signal</keyword>